<dbReference type="HOGENOM" id="CLU_040115_0_0_1"/>
<dbReference type="VEuPathDB" id="FungiDB:KRP23_12157"/>
<dbReference type="VEuPathDB" id="FungiDB:KRP22_9121"/>
<dbReference type="AlphaFoldDB" id="H3GPX0"/>
<dbReference type="OMA" id="YLTHCEV"/>
<reference evidence="2" key="2">
    <citation type="submission" date="2015-06" db="UniProtKB">
        <authorList>
            <consortium name="EnsemblProtists"/>
        </authorList>
    </citation>
    <scope>IDENTIFICATION</scope>
    <source>
        <strain evidence="2">Pr102</strain>
    </source>
</reference>
<dbReference type="InParanoid" id="H3GPX0"/>
<dbReference type="Proteomes" id="UP000005238">
    <property type="component" value="Unassembled WGS sequence"/>
</dbReference>
<dbReference type="eggNOG" id="ENOG502R697">
    <property type="taxonomic scope" value="Eukaryota"/>
</dbReference>
<sequence>MSFFEADDNKSILNEAFAFIEACSGENSVDTTDESSALDDVPLLDDLLDLPDVPAASDQHTAPEIPQKGDDTPSKPLKKRRVRSAETSSTGLQRRKRAELASLRDQVEELQDVLAQLKRAGVAYLPAAGTVETSMQNQWHSRAIEQYRRRLQAEKVNRHLKAILKNHKKVREALGGVLQKRDVLYGMDYLTHCEVPRFGEVLSGVHPVDAWMHKLEATSERLHLRASSIFEPMHETTSVNASMQCKYDERRKTKTIVFETTTPLSCSLQDASDFLWRHFQSDRAVSRSLLKLYLDSSDATLALRPEDVAYAQDIVLGAMAMKLRIYWQSFQNMILEGADLASRQNVAV</sequence>
<evidence type="ECO:0000256" key="1">
    <source>
        <dbReference type="SAM" id="MobiDB-lite"/>
    </source>
</evidence>
<keyword evidence="3" id="KW-1185">Reference proteome</keyword>
<evidence type="ECO:0000313" key="3">
    <source>
        <dbReference type="Proteomes" id="UP000005238"/>
    </source>
</evidence>
<protein>
    <submittedName>
        <fullName evidence="2">Uncharacterized protein</fullName>
    </submittedName>
</protein>
<organism evidence="2 3">
    <name type="scientific">Phytophthora ramorum</name>
    <name type="common">Sudden oak death agent</name>
    <dbReference type="NCBI Taxonomy" id="164328"/>
    <lineage>
        <taxon>Eukaryota</taxon>
        <taxon>Sar</taxon>
        <taxon>Stramenopiles</taxon>
        <taxon>Oomycota</taxon>
        <taxon>Peronosporomycetes</taxon>
        <taxon>Peronosporales</taxon>
        <taxon>Peronosporaceae</taxon>
        <taxon>Phytophthora</taxon>
    </lineage>
</organism>
<name>H3GPX0_PHYRM</name>
<dbReference type="EMBL" id="DS566031">
    <property type="status" value="NOT_ANNOTATED_CDS"/>
    <property type="molecule type" value="Genomic_DNA"/>
</dbReference>
<reference evidence="3" key="1">
    <citation type="journal article" date="2006" name="Science">
        <title>Phytophthora genome sequences uncover evolutionary origins and mechanisms of pathogenesis.</title>
        <authorList>
            <person name="Tyler B.M."/>
            <person name="Tripathy S."/>
            <person name="Zhang X."/>
            <person name="Dehal P."/>
            <person name="Jiang R.H."/>
            <person name="Aerts A."/>
            <person name="Arredondo F.D."/>
            <person name="Baxter L."/>
            <person name="Bensasson D."/>
            <person name="Beynon J.L."/>
            <person name="Chapman J."/>
            <person name="Damasceno C.M."/>
            <person name="Dorrance A.E."/>
            <person name="Dou D."/>
            <person name="Dickerman A.W."/>
            <person name="Dubchak I.L."/>
            <person name="Garbelotto M."/>
            <person name="Gijzen M."/>
            <person name="Gordon S.G."/>
            <person name="Govers F."/>
            <person name="Grunwald N.J."/>
            <person name="Huang W."/>
            <person name="Ivors K.L."/>
            <person name="Jones R.W."/>
            <person name="Kamoun S."/>
            <person name="Krampis K."/>
            <person name="Lamour K.H."/>
            <person name="Lee M.K."/>
            <person name="McDonald W.H."/>
            <person name="Medina M."/>
            <person name="Meijer H.J."/>
            <person name="Nordberg E.K."/>
            <person name="Maclean D.J."/>
            <person name="Ospina-Giraldo M.D."/>
            <person name="Morris P.F."/>
            <person name="Phuntumart V."/>
            <person name="Putnam N.H."/>
            <person name="Rash S."/>
            <person name="Rose J.K."/>
            <person name="Sakihama Y."/>
            <person name="Salamov A.A."/>
            <person name="Savidor A."/>
            <person name="Scheuring C.F."/>
            <person name="Smith B.M."/>
            <person name="Sobral B.W."/>
            <person name="Terry A."/>
            <person name="Torto-Alalibo T.A."/>
            <person name="Win J."/>
            <person name="Xu Z."/>
            <person name="Zhang H."/>
            <person name="Grigoriev I.V."/>
            <person name="Rokhsar D.S."/>
            <person name="Boore J.L."/>
        </authorList>
    </citation>
    <scope>NUCLEOTIDE SEQUENCE [LARGE SCALE GENOMIC DNA]</scope>
    <source>
        <strain evidence="3">Pr102</strain>
    </source>
</reference>
<accession>H3GPX0</accession>
<dbReference type="EnsemblProtists" id="Phyra78785">
    <property type="protein sequence ID" value="Phyra78785"/>
    <property type="gene ID" value="Phyra78785"/>
</dbReference>
<evidence type="ECO:0000313" key="2">
    <source>
        <dbReference type="EnsemblProtists" id="Phyra78785"/>
    </source>
</evidence>
<proteinExistence type="predicted"/>
<feature type="region of interest" description="Disordered" evidence="1">
    <location>
        <begin position="48"/>
        <end position="98"/>
    </location>
</feature>